<dbReference type="GO" id="GO:0003677">
    <property type="term" value="F:DNA binding"/>
    <property type="evidence" value="ECO:0007669"/>
    <property type="project" value="UniProtKB-UniRule"/>
</dbReference>
<protein>
    <recommendedName>
        <fullName evidence="6">UvrABC system protein C</fullName>
        <shortName evidence="6">Protein UvrC</shortName>
    </recommendedName>
    <alternativeName>
        <fullName evidence="6">Excinuclease ABC subunit C</fullName>
    </alternativeName>
</protein>
<feature type="domain" description="UVR" evidence="7">
    <location>
        <begin position="208"/>
        <end position="243"/>
    </location>
</feature>
<dbReference type="InterPro" id="IPR001162">
    <property type="entry name" value="UvrC_RNase_H_dom"/>
</dbReference>
<evidence type="ECO:0000256" key="5">
    <source>
        <dbReference type="ARBA" id="ARBA00023204"/>
    </source>
</evidence>
<keyword evidence="4 6" id="KW-0267">Excision nuclease</keyword>
<evidence type="ECO:0000313" key="11">
    <source>
        <dbReference type="Proteomes" id="UP000223071"/>
    </source>
</evidence>
<dbReference type="InterPro" id="IPR036876">
    <property type="entry name" value="UVR_dom_sf"/>
</dbReference>
<dbReference type="SMART" id="SM00465">
    <property type="entry name" value="GIYc"/>
    <property type="match status" value="1"/>
</dbReference>
<dbReference type="PROSITE" id="PS50164">
    <property type="entry name" value="GIY_YIG"/>
    <property type="match status" value="1"/>
</dbReference>
<dbReference type="Gene3D" id="4.10.860.10">
    <property type="entry name" value="UVR domain"/>
    <property type="match status" value="1"/>
</dbReference>
<comment type="similarity">
    <text evidence="6">Belongs to the UvrC family.</text>
</comment>
<dbReference type="PANTHER" id="PTHR30562:SF1">
    <property type="entry name" value="UVRABC SYSTEM PROTEIN C"/>
    <property type="match status" value="1"/>
</dbReference>
<dbReference type="AlphaFoldDB" id="A0A2A9HGW8"/>
<dbReference type="Gene3D" id="3.40.1440.10">
    <property type="entry name" value="GIY-YIG endonuclease"/>
    <property type="match status" value="1"/>
</dbReference>
<evidence type="ECO:0000256" key="3">
    <source>
        <dbReference type="ARBA" id="ARBA00022769"/>
    </source>
</evidence>
<dbReference type="InterPro" id="IPR047296">
    <property type="entry name" value="GIY-YIG_UvrC_Cho"/>
</dbReference>
<dbReference type="PROSITE" id="PS50151">
    <property type="entry name" value="UVR"/>
    <property type="match status" value="1"/>
</dbReference>
<dbReference type="CDD" id="cd10434">
    <property type="entry name" value="GIY-YIG_UvrC_Cho"/>
    <property type="match status" value="1"/>
</dbReference>
<dbReference type="SUPFAM" id="SSF46600">
    <property type="entry name" value="C-terminal UvrC-binding domain of UvrB"/>
    <property type="match status" value="1"/>
</dbReference>
<dbReference type="Gene3D" id="1.10.150.20">
    <property type="entry name" value="5' to 3' exonuclease, C-terminal subdomain"/>
    <property type="match status" value="1"/>
</dbReference>
<dbReference type="HAMAP" id="MF_00203">
    <property type="entry name" value="UvrC"/>
    <property type="match status" value="1"/>
</dbReference>
<keyword evidence="11" id="KW-1185">Reference proteome</keyword>
<comment type="function">
    <text evidence="6">The UvrABC repair system catalyzes the recognition and processing of DNA lesions. UvrC both incises the 5' and 3' sides of the lesion. The N-terminal half is responsible for the 3' incision and the C-terminal half is responsible for the 5' incision.</text>
</comment>
<sequence>MASSTISEKLRKQLAALPARPGVYIMRNAAGEVIYVGKAARLRDRVRSYFGSPRGLEPKTRALREQIDDFEYIVVSSPAEALLLEAALIKRHQPFFNIRLKDDKRYPYLKIDLQNPWPRVSITRRIENDGARYFGPYASAGSVRATLDLTKKLFPWRSCTKEITGRDPRPCLDYYIKRCIAPCTAYCTKEEYDEVIQQVILFLEGKADDVLRRLRKQMDDAAERLEFERAAQLRDQIRAIERTVERQHVATTRNEDADIFGLARDGDDACVQVFFIRGTQMIGRDSFMLAGVRDEPDATVLANFLLQYYEGAQYIPKLVAVPAEPEDRESIEELLTEKRGSRVEIRIPARGEKRRLVDLAAENAREALAVARVRWLADASKTEQALEQLREELSLPATPHRIECYDNSNIQGTSPVSSMVVFVDGRPAPNQYRRFRVKTVQGANDFATMQEVLRRRFGRHARTPESLQAAESPGAEQSPADAWDLPDLVIIDGGKGQLSAALEVMHELGVHHIPVVALAKRHEEIFVPDDDEPIILPRGSEALFLVQRIRDEAHRFAITFHRQVRGKSTIQSALDTIPGIGPKRKKALLKKFGSVKAIREADVDEIAATVGFTRALAERVKAQL</sequence>
<dbReference type="NCBIfam" id="NF001824">
    <property type="entry name" value="PRK00558.1-5"/>
    <property type="match status" value="1"/>
</dbReference>
<comment type="caution">
    <text evidence="10">The sequence shown here is derived from an EMBL/GenBank/DDBJ whole genome shotgun (WGS) entry which is preliminary data.</text>
</comment>
<dbReference type="Pfam" id="PF01541">
    <property type="entry name" value="GIY-YIG"/>
    <property type="match status" value="1"/>
</dbReference>
<evidence type="ECO:0000256" key="2">
    <source>
        <dbReference type="ARBA" id="ARBA00022763"/>
    </source>
</evidence>
<dbReference type="GO" id="GO:0006289">
    <property type="term" value="P:nucleotide-excision repair"/>
    <property type="evidence" value="ECO:0007669"/>
    <property type="project" value="UniProtKB-UniRule"/>
</dbReference>
<dbReference type="SUPFAM" id="SSF47781">
    <property type="entry name" value="RuvA domain 2-like"/>
    <property type="match status" value="1"/>
</dbReference>
<dbReference type="InterPro" id="IPR035901">
    <property type="entry name" value="GIY-YIG_endonuc_sf"/>
</dbReference>
<dbReference type="GO" id="GO:0009380">
    <property type="term" value="C:excinuclease repair complex"/>
    <property type="evidence" value="ECO:0007669"/>
    <property type="project" value="InterPro"/>
</dbReference>
<dbReference type="InterPro" id="IPR050066">
    <property type="entry name" value="UvrABC_protein_C"/>
</dbReference>
<dbReference type="Pfam" id="PF22920">
    <property type="entry name" value="UvrC_RNaseH"/>
    <property type="match status" value="1"/>
</dbReference>
<evidence type="ECO:0000313" key="10">
    <source>
        <dbReference type="EMBL" id="PFG75277.1"/>
    </source>
</evidence>
<organism evidence="10 11">
    <name type="scientific">Tepidiforma thermophila (strain KCTC 52669 / CGMCC 1.13589 / G233)</name>
    <dbReference type="NCBI Taxonomy" id="2761530"/>
    <lineage>
        <taxon>Bacteria</taxon>
        <taxon>Bacillati</taxon>
        <taxon>Chloroflexota</taxon>
        <taxon>Tepidiformia</taxon>
        <taxon>Tepidiformales</taxon>
        <taxon>Tepidiformaceae</taxon>
        <taxon>Tepidiforma</taxon>
    </lineage>
</organism>
<dbReference type="PANTHER" id="PTHR30562">
    <property type="entry name" value="UVRC/OXIDOREDUCTASE"/>
    <property type="match status" value="1"/>
</dbReference>
<dbReference type="NCBIfam" id="TIGR00194">
    <property type="entry name" value="uvrC"/>
    <property type="match status" value="1"/>
</dbReference>
<dbReference type="InterPro" id="IPR001943">
    <property type="entry name" value="UVR_dom"/>
</dbReference>
<dbReference type="PROSITE" id="PS50165">
    <property type="entry name" value="UVRC"/>
    <property type="match status" value="1"/>
</dbReference>
<dbReference type="Pfam" id="PF08459">
    <property type="entry name" value="UvrC_RNaseH_dom"/>
    <property type="match status" value="1"/>
</dbReference>
<dbReference type="FunFam" id="3.40.1440.10:FF:000001">
    <property type="entry name" value="UvrABC system protein C"/>
    <property type="match status" value="1"/>
</dbReference>
<keyword evidence="6" id="KW-0742">SOS response</keyword>
<evidence type="ECO:0000259" key="9">
    <source>
        <dbReference type="PROSITE" id="PS50165"/>
    </source>
</evidence>
<evidence type="ECO:0000256" key="6">
    <source>
        <dbReference type="HAMAP-Rule" id="MF_00203"/>
    </source>
</evidence>
<feature type="domain" description="GIY-YIG" evidence="8">
    <location>
        <begin position="19"/>
        <end position="98"/>
    </location>
</feature>
<dbReference type="Proteomes" id="UP000223071">
    <property type="component" value="Unassembled WGS sequence"/>
</dbReference>
<comment type="subcellular location">
    <subcellularLocation>
        <location evidence="6">Cytoplasm</location>
    </subcellularLocation>
</comment>
<dbReference type="GO" id="GO:0009381">
    <property type="term" value="F:excinuclease ABC activity"/>
    <property type="evidence" value="ECO:0007669"/>
    <property type="project" value="UniProtKB-UniRule"/>
</dbReference>
<evidence type="ECO:0000259" key="8">
    <source>
        <dbReference type="PROSITE" id="PS50164"/>
    </source>
</evidence>
<dbReference type="InterPro" id="IPR004791">
    <property type="entry name" value="UvrC"/>
</dbReference>
<dbReference type="GO" id="GO:0005737">
    <property type="term" value="C:cytoplasm"/>
    <property type="evidence" value="ECO:0007669"/>
    <property type="project" value="UniProtKB-SubCell"/>
</dbReference>
<dbReference type="EMBL" id="PDJQ01000001">
    <property type="protein sequence ID" value="PFG75277.1"/>
    <property type="molecule type" value="Genomic_DNA"/>
</dbReference>
<dbReference type="Gene3D" id="3.30.420.340">
    <property type="entry name" value="UvrC, RNAse H endonuclease domain"/>
    <property type="match status" value="1"/>
</dbReference>
<feature type="domain" description="UvrC family homology region profile" evidence="9">
    <location>
        <begin position="259"/>
        <end position="505"/>
    </location>
</feature>
<dbReference type="InterPro" id="IPR010994">
    <property type="entry name" value="RuvA_2-like"/>
</dbReference>
<proteinExistence type="inferred from homology"/>
<evidence type="ECO:0000259" key="7">
    <source>
        <dbReference type="PROSITE" id="PS50151"/>
    </source>
</evidence>
<evidence type="ECO:0000256" key="4">
    <source>
        <dbReference type="ARBA" id="ARBA00022881"/>
    </source>
</evidence>
<dbReference type="Pfam" id="PF02151">
    <property type="entry name" value="UVR"/>
    <property type="match status" value="1"/>
</dbReference>
<keyword evidence="1 6" id="KW-0963">Cytoplasm</keyword>
<keyword evidence="2 6" id="KW-0227">DNA damage</keyword>
<dbReference type="SUPFAM" id="SSF82771">
    <property type="entry name" value="GIY-YIG endonuclease"/>
    <property type="match status" value="1"/>
</dbReference>
<dbReference type="Pfam" id="PF14520">
    <property type="entry name" value="HHH_5"/>
    <property type="match status" value="1"/>
</dbReference>
<dbReference type="GO" id="GO:0009432">
    <property type="term" value="P:SOS response"/>
    <property type="evidence" value="ECO:0007669"/>
    <property type="project" value="UniProtKB-UniRule"/>
</dbReference>
<comment type="subunit">
    <text evidence="6">Interacts with UvrB in an incision complex.</text>
</comment>
<accession>A0A2A9HGW8</accession>
<gene>
    <name evidence="6" type="primary">uvrC</name>
    <name evidence="10" type="ORF">A9A59_2545</name>
</gene>
<dbReference type="InterPro" id="IPR000305">
    <property type="entry name" value="GIY-YIG_endonuc"/>
</dbReference>
<dbReference type="InterPro" id="IPR038476">
    <property type="entry name" value="UvrC_RNase_H_dom_sf"/>
</dbReference>
<reference evidence="10 11" key="1">
    <citation type="submission" date="2017-09" db="EMBL/GenBank/DDBJ databases">
        <title>Sequencing the genomes of two abundant thermophiles in Great Basin hot springs: Thermocrinis jamiesonii and novel Chloroflexi Thermoflexus hugenholtzii.</title>
        <authorList>
            <person name="Hedlund B."/>
        </authorList>
    </citation>
    <scope>NUCLEOTIDE SEQUENCE [LARGE SCALE GENOMIC DNA]</scope>
    <source>
        <strain evidence="10 11">G233</strain>
    </source>
</reference>
<name>A0A2A9HGW8_TEPT2</name>
<dbReference type="RefSeq" id="WP_278286908.1">
    <property type="nucleotide sequence ID" value="NZ_PDJQ01000001.1"/>
</dbReference>
<keyword evidence="5 6" id="KW-0234">DNA repair</keyword>
<keyword evidence="3 6" id="KW-0228">DNA excision</keyword>
<evidence type="ECO:0000256" key="1">
    <source>
        <dbReference type="ARBA" id="ARBA00022490"/>
    </source>
</evidence>